<dbReference type="AlphaFoldDB" id="A0A382K8X7"/>
<accession>A0A382K8X7</accession>
<protein>
    <submittedName>
        <fullName evidence="1">Uncharacterized protein</fullName>
    </submittedName>
</protein>
<reference evidence="1" key="1">
    <citation type="submission" date="2018-05" db="EMBL/GenBank/DDBJ databases">
        <authorList>
            <person name="Lanie J.A."/>
            <person name="Ng W.-L."/>
            <person name="Kazmierczak K.M."/>
            <person name="Andrzejewski T.M."/>
            <person name="Davidsen T.M."/>
            <person name="Wayne K.J."/>
            <person name="Tettelin H."/>
            <person name="Glass J.I."/>
            <person name="Rusch D."/>
            <person name="Podicherti R."/>
            <person name="Tsui H.-C.T."/>
            <person name="Winkler M.E."/>
        </authorList>
    </citation>
    <scope>NUCLEOTIDE SEQUENCE</scope>
</reference>
<organism evidence="1">
    <name type="scientific">marine metagenome</name>
    <dbReference type="NCBI Taxonomy" id="408172"/>
    <lineage>
        <taxon>unclassified sequences</taxon>
        <taxon>metagenomes</taxon>
        <taxon>ecological metagenomes</taxon>
    </lineage>
</organism>
<proteinExistence type="predicted"/>
<evidence type="ECO:0000313" key="1">
    <source>
        <dbReference type="EMBL" id="SVC20778.1"/>
    </source>
</evidence>
<dbReference type="EMBL" id="UINC01079098">
    <property type="protein sequence ID" value="SVC20778.1"/>
    <property type="molecule type" value="Genomic_DNA"/>
</dbReference>
<name>A0A382K8X7_9ZZZZ</name>
<gene>
    <name evidence="1" type="ORF">METZ01_LOCUS273632</name>
</gene>
<sequence length="59" mass="6947">MQRVRQDQKIATPNQTGQLVVRGFSPGIPHPFRQRYKHCTRLQMQPLFIPLKFVLPSLF</sequence>